<dbReference type="Pfam" id="PF03466">
    <property type="entry name" value="LysR_substrate"/>
    <property type="match status" value="1"/>
</dbReference>
<protein>
    <submittedName>
        <fullName evidence="6">LysR family transcriptional regulator</fullName>
    </submittedName>
</protein>
<dbReference type="SUPFAM" id="SSF53850">
    <property type="entry name" value="Periplasmic binding protein-like II"/>
    <property type="match status" value="1"/>
</dbReference>
<dbReference type="EMBL" id="SRPG01000145">
    <property type="protein sequence ID" value="TGN56397.1"/>
    <property type="molecule type" value="Genomic_DNA"/>
</dbReference>
<dbReference type="SUPFAM" id="SSF46785">
    <property type="entry name" value="Winged helix' DNA-binding domain"/>
    <property type="match status" value="1"/>
</dbReference>
<dbReference type="InterPro" id="IPR036390">
    <property type="entry name" value="WH_DNA-bd_sf"/>
</dbReference>
<keyword evidence="2" id="KW-0805">Transcription regulation</keyword>
<proteinExistence type="inferred from homology"/>
<evidence type="ECO:0000256" key="1">
    <source>
        <dbReference type="ARBA" id="ARBA00009437"/>
    </source>
</evidence>
<dbReference type="OrthoDB" id="9803735at2"/>
<dbReference type="Gene3D" id="3.40.190.10">
    <property type="entry name" value="Periplasmic binding protein-like II"/>
    <property type="match status" value="2"/>
</dbReference>
<dbReference type="Proteomes" id="UP000297972">
    <property type="component" value="Unassembled WGS sequence"/>
</dbReference>
<evidence type="ECO:0000313" key="7">
    <source>
        <dbReference type="Proteomes" id="UP000297972"/>
    </source>
</evidence>
<evidence type="ECO:0000259" key="5">
    <source>
        <dbReference type="PROSITE" id="PS50931"/>
    </source>
</evidence>
<evidence type="ECO:0000256" key="2">
    <source>
        <dbReference type="ARBA" id="ARBA00023015"/>
    </source>
</evidence>
<dbReference type="PRINTS" id="PR00039">
    <property type="entry name" value="HTHLYSR"/>
</dbReference>
<comment type="caution">
    <text evidence="6">The sequence shown here is derived from an EMBL/GenBank/DDBJ whole genome shotgun (WGS) entry which is preliminary data.</text>
</comment>
<organism evidence="6 7">
    <name type="scientific">Paracoccus liaowanqingii</name>
    <dbReference type="NCBI Taxonomy" id="2560053"/>
    <lineage>
        <taxon>Bacteria</taxon>
        <taxon>Pseudomonadati</taxon>
        <taxon>Pseudomonadota</taxon>
        <taxon>Alphaproteobacteria</taxon>
        <taxon>Rhodobacterales</taxon>
        <taxon>Paracoccaceae</taxon>
        <taxon>Paracoccus</taxon>
    </lineage>
</organism>
<dbReference type="GO" id="GO:0003677">
    <property type="term" value="F:DNA binding"/>
    <property type="evidence" value="ECO:0007669"/>
    <property type="project" value="UniProtKB-KW"/>
</dbReference>
<dbReference type="PANTHER" id="PTHR30419">
    <property type="entry name" value="HTH-TYPE TRANSCRIPTIONAL REGULATOR YBHD"/>
    <property type="match status" value="1"/>
</dbReference>
<dbReference type="InterPro" id="IPR005119">
    <property type="entry name" value="LysR_subst-bd"/>
</dbReference>
<dbReference type="GO" id="GO:0005829">
    <property type="term" value="C:cytosol"/>
    <property type="evidence" value="ECO:0007669"/>
    <property type="project" value="TreeGrafter"/>
</dbReference>
<comment type="similarity">
    <text evidence="1">Belongs to the LysR transcriptional regulatory family.</text>
</comment>
<dbReference type="InterPro" id="IPR050950">
    <property type="entry name" value="HTH-type_LysR_regulators"/>
</dbReference>
<keyword evidence="7" id="KW-1185">Reference proteome</keyword>
<evidence type="ECO:0000256" key="3">
    <source>
        <dbReference type="ARBA" id="ARBA00023125"/>
    </source>
</evidence>
<keyword evidence="4" id="KW-0804">Transcription</keyword>
<dbReference type="InterPro" id="IPR000847">
    <property type="entry name" value="LysR_HTH_N"/>
</dbReference>
<dbReference type="Gene3D" id="1.10.10.10">
    <property type="entry name" value="Winged helix-like DNA-binding domain superfamily/Winged helix DNA-binding domain"/>
    <property type="match status" value="1"/>
</dbReference>
<dbReference type="GO" id="GO:0003700">
    <property type="term" value="F:DNA-binding transcription factor activity"/>
    <property type="evidence" value="ECO:0007669"/>
    <property type="project" value="InterPro"/>
</dbReference>
<dbReference type="Pfam" id="PF00126">
    <property type="entry name" value="HTH_1"/>
    <property type="match status" value="1"/>
</dbReference>
<accession>A0A4Z1BYC6</accession>
<dbReference type="AlphaFoldDB" id="A0A4Z1BYC6"/>
<gene>
    <name evidence="6" type="ORF">E4L95_14215</name>
</gene>
<dbReference type="PROSITE" id="PS50931">
    <property type="entry name" value="HTH_LYSR"/>
    <property type="match status" value="1"/>
</dbReference>
<evidence type="ECO:0000313" key="6">
    <source>
        <dbReference type="EMBL" id="TGN56397.1"/>
    </source>
</evidence>
<sequence>MEINSLTLLRRMTARARLRHMQALIALDDLRSMKRAAEAMDITQPAMSQLVAELEQLLETTLYLRHSRGVTPTRAAIDLLTVARRIIAATGDGAELIASHSRRDRGLVRLGVSVAAESGLLQDTLPVFARRHPDIQVHIESLVGPGLDASFTSDAFDIIACRWRPIVPADWEYVSCLQDMLEVICASSHPLAARTMVTDADLQDATWLTNHVASVAREHFDDFTRTAGWTIRNKVQIISRVPGVILPLVASGGLLCLMPRSMVKPWIDDGRLVILATPLCFPLPDVGFYWRRAETGTASSLLANQLKASAQTTAGASTT</sequence>
<dbReference type="RefSeq" id="WP_135818164.1">
    <property type="nucleotide sequence ID" value="NZ_SRPG01000145.1"/>
</dbReference>
<evidence type="ECO:0000256" key="4">
    <source>
        <dbReference type="ARBA" id="ARBA00023163"/>
    </source>
</evidence>
<reference evidence="6 7" key="1">
    <citation type="submission" date="2019-03" db="EMBL/GenBank/DDBJ databases">
        <authorList>
            <person name="Li J."/>
        </authorList>
    </citation>
    <scope>NUCLEOTIDE SEQUENCE [LARGE SCALE GENOMIC DNA]</scope>
    <source>
        <strain evidence="6 7">3058</strain>
    </source>
</reference>
<name>A0A4Z1BYC6_9RHOB</name>
<dbReference type="PANTHER" id="PTHR30419:SF8">
    <property type="entry name" value="NITROGEN ASSIMILATION TRANSCRIPTIONAL ACTIVATOR-RELATED"/>
    <property type="match status" value="1"/>
</dbReference>
<feature type="domain" description="HTH lysR-type" evidence="5">
    <location>
        <begin position="18"/>
        <end position="73"/>
    </location>
</feature>
<dbReference type="InterPro" id="IPR036388">
    <property type="entry name" value="WH-like_DNA-bd_sf"/>
</dbReference>
<keyword evidence="3" id="KW-0238">DNA-binding</keyword>